<proteinExistence type="predicted"/>
<accession>U5E3E9</accession>
<reference evidence="1 2" key="1">
    <citation type="journal article" date="2014" name="BMC Genomics">
        <title>Genome based analysis of type-I polyketide synthase and nonribosomal peptide synthetase gene clusters in seven strains of five representative Nocardia species.</title>
        <authorList>
            <person name="Komaki H."/>
            <person name="Ichikawa N."/>
            <person name="Hosoyama A."/>
            <person name="Takahashi-Nakaguchi A."/>
            <person name="Matsuzawa T."/>
            <person name="Suzuki K."/>
            <person name="Fujita N."/>
            <person name="Gonoi T."/>
        </authorList>
    </citation>
    <scope>NUCLEOTIDE SEQUENCE [LARGE SCALE GENOMIC DNA]</scope>
    <source>
        <strain evidence="1 2">NBRC 15531</strain>
    </source>
</reference>
<sequence>MVTPAIISDVKEVEVVVQYERATLHVGGVFLKIDAEQSNTDTKVEAMAGTVPDSGCSVA</sequence>
<dbReference type="GO" id="GO:0016740">
    <property type="term" value="F:transferase activity"/>
    <property type="evidence" value="ECO:0007669"/>
    <property type="project" value="UniProtKB-KW"/>
</dbReference>
<keyword evidence="2" id="KW-1185">Reference proteome</keyword>
<organism evidence="1 2">
    <name type="scientific">Nocardia asteroides NBRC 15531</name>
    <dbReference type="NCBI Taxonomy" id="1110697"/>
    <lineage>
        <taxon>Bacteria</taxon>
        <taxon>Bacillati</taxon>
        <taxon>Actinomycetota</taxon>
        <taxon>Actinomycetes</taxon>
        <taxon>Mycobacteriales</taxon>
        <taxon>Nocardiaceae</taxon>
        <taxon>Nocardia</taxon>
    </lineage>
</organism>
<protein>
    <submittedName>
        <fullName evidence="1">Phosphotransferase</fullName>
    </submittedName>
</protein>
<evidence type="ECO:0000313" key="2">
    <source>
        <dbReference type="Proteomes" id="UP000017048"/>
    </source>
</evidence>
<dbReference type="AlphaFoldDB" id="U5E3E9"/>
<dbReference type="EMBL" id="BAFO02000009">
    <property type="protein sequence ID" value="GAD82412.1"/>
    <property type="molecule type" value="Genomic_DNA"/>
</dbReference>
<gene>
    <name evidence="1" type="ORF">NCAST_09_00080</name>
</gene>
<dbReference type="Proteomes" id="UP000017048">
    <property type="component" value="Unassembled WGS sequence"/>
</dbReference>
<evidence type="ECO:0000313" key="1">
    <source>
        <dbReference type="EMBL" id="GAD82412.1"/>
    </source>
</evidence>
<comment type="caution">
    <text evidence="1">The sequence shown here is derived from an EMBL/GenBank/DDBJ whole genome shotgun (WGS) entry which is preliminary data.</text>
</comment>
<name>U5E3E9_NOCAS</name>